<evidence type="ECO:0000256" key="5">
    <source>
        <dbReference type="ARBA" id="ARBA00022729"/>
    </source>
</evidence>
<keyword evidence="7" id="KW-0016">Alginate biosynthesis</keyword>
<proteinExistence type="inferred from homology"/>
<evidence type="ECO:0000313" key="10">
    <source>
        <dbReference type="Proteomes" id="UP001269819"/>
    </source>
</evidence>
<protein>
    <recommendedName>
        <fullName evidence="4">Alginate biosynthesis protein AlgF</fullName>
    </recommendedName>
</protein>
<evidence type="ECO:0000256" key="8">
    <source>
        <dbReference type="SAM" id="SignalP"/>
    </source>
</evidence>
<comment type="caution">
    <text evidence="9">The sequence shown here is derived from an EMBL/GenBank/DDBJ whole genome shotgun (WGS) entry which is preliminary data.</text>
</comment>
<evidence type="ECO:0000256" key="2">
    <source>
        <dbReference type="ARBA" id="ARBA00005182"/>
    </source>
</evidence>
<evidence type="ECO:0000256" key="1">
    <source>
        <dbReference type="ARBA" id="ARBA00004418"/>
    </source>
</evidence>
<keyword evidence="5 8" id="KW-0732">Signal</keyword>
<evidence type="ECO:0000256" key="3">
    <source>
        <dbReference type="ARBA" id="ARBA00010033"/>
    </source>
</evidence>
<feature type="signal peptide" evidence="8">
    <location>
        <begin position="1"/>
        <end position="22"/>
    </location>
</feature>
<comment type="subcellular location">
    <subcellularLocation>
        <location evidence="1">Periplasm</location>
    </subcellularLocation>
</comment>
<feature type="chain" id="PRO_5046550951" description="Alginate biosynthesis protein AlgF" evidence="8">
    <location>
        <begin position="23"/>
        <end position="213"/>
    </location>
</feature>
<organism evidence="9 10">
    <name type="scientific">Marinobacter xestospongiae</name>
    <dbReference type="NCBI Taxonomy" id="994319"/>
    <lineage>
        <taxon>Bacteria</taxon>
        <taxon>Pseudomonadati</taxon>
        <taxon>Pseudomonadota</taxon>
        <taxon>Gammaproteobacteria</taxon>
        <taxon>Pseudomonadales</taxon>
        <taxon>Marinobacteraceae</taxon>
        <taxon>Marinobacter</taxon>
    </lineage>
</organism>
<keyword evidence="10" id="KW-1185">Reference proteome</keyword>
<evidence type="ECO:0000256" key="6">
    <source>
        <dbReference type="ARBA" id="ARBA00022764"/>
    </source>
</evidence>
<dbReference type="Proteomes" id="UP001269819">
    <property type="component" value="Unassembled WGS sequence"/>
</dbReference>
<dbReference type="InterPro" id="IPR035422">
    <property type="entry name" value="AlgF"/>
</dbReference>
<dbReference type="EMBL" id="JAWIIJ010000005">
    <property type="protein sequence ID" value="MDV2078794.1"/>
    <property type="molecule type" value="Genomic_DNA"/>
</dbReference>
<dbReference type="RefSeq" id="WP_316973488.1">
    <property type="nucleotide sequence ID" value="NZ_JAWIIJ010000005.1"/>
</dbReference>
<evidence type="ECO:0000256" key="7">
    <source>
        <dbReference type="ARBA" id="ARBA00022841"/>
    </source>
</evidence>
<reference evidence="9 10" key="1">
    <citation type="submission" date="2023-10" db="EMBL/GenBank/DDBJ databases">
        <title>Characteristics and mechanism of a salt-tolerant marine origin heterotrophic nitrifying- aerobic denitrifying bacteria Marinobacter xestospongiae HN1.</title>
        <authorList>
            <person name="Qi R."/>
        </authorList>
    </citation>
    <scope>NUCLEOTIDE SEQUENCE [LARGE SCALE GENOMIC DNA]</scope>
    <source>
        <strain evidence="9 10">HN1</strain>
    </source>
</reference>
<evidence type="ECO:0000313" key="9">
    <source>
        <dbReference type="EMBL" id="MDV2078794.1"/>
    </source>
</evidence>
<comment type="pathway">
    <text evidence="2">Glycan biosynthesis; alginate biosynthesis.</text>
</comment>
<evidence type="ECO:0000256" key="4">
    <source>
        <dbReference type="ARBA" id="ARBA00013964"/>
    </source>
</evidence>
<sequence>MLYRLPQLAVLLLMTLSSLTRADDNAALYDDALPADAGFVRLLNLAAAPAELRVPAHALSQAVGGTQLGDFLVLREGEYEVTVNGDALTVAIGAGQATTLISDGQQLRQQQAPLPQNPRKAQIWFYNFSTQPLALKTADGQIAVVDTLAPGAQGERLINEVKLGFAAFQGQQAVAEFAPLLLRKGRSYSYLVMATDQGPVAQAKLNTVARRDP</sequence>
<name>A0ABU3VWZ7_9GAMM</name>
<gene>
    <name evidence="9" type="ORF">RYS15_08860</name>
</gene>
<dbReference type="Pfam" id="PF11182">
    <property type="entry name" value="AlgF"/>
    <property type="match status" value="1"/>
</dbReference>
<comment type="similarity">
    <text evidence="3">Belongs to the AlgF family.</text>
</comment>
<accession>A0ABU3VWZ7</accession>
<keyword evidence="6" id="KW-0574">Periplasm</keyword>